<evidence type="ECO:0000313" key="3">
    <source>
        <dbReference type="EMBL" id="MBX0297217.1"/>
    </source>
</evidence>
<feature type="domain" description="Amidase" evidence="2">
    <location>
        <begin position="86"/>
        <end position="493"/>
    </location>
</feature>
<dbReference type="InterPro" id="IPR020556">
    <property type="entry name" value="Amidase_CS"/>
</dbReference>
<evidence type="ECO:0000259" key="2">
    <source>
        <dbReference type="Pfam" id="PF01425"/>
    </source>
</evidence>
<feature type="region of interest" description="Disordered" evidence="1">
    <location>
        <begin position="45"/>
        <end position="75"/>
    </location>
</feature>
<keyword evidence="4" id="KW-1185">Reference proteome</keyword>
<dbReference type="PANTHER" id="PTHR11895:SF170">
    <property type="entry name" value="AMIDASE"/>
    <property type="match status" value="1"/>
</dbReference>
<dbReference type="InterPro" id="IPR000120">
    <property type="entry name" value="Amidase"/>
</dbReference>
<dbReference type="NCBIfam" id="NF005565">
    <property type="entry name" value="PRK07235.1"/>
    <property type="match status" value="1"/>
</dbReference>
<accession>A0AAW4PHJ3</accession>
<keyword evidence="3" id="KW-0378">Hydrolase</keyword>
<dbReference type="GO" id="GO:0004040">
    <property type="term" value="F:amidase activity"/>
    <property type="evidence" value="ECO:0007669"/>
    <property type="project" value="UniProtKB-EC"/>
</dbReference>
<protein>
    <submittedName>
        <fullName evidence="3">Amidase</fullName>
        <ecNumber evidence="3">3.5.1.4</ecNumber>
    </submittedName>
</protein>
<proteinExistence type="predicted"/>
<comment type="caution">
    <text evidence="3">The sequence shown here is derived from an EMBL/GenBank/DDBJ whole genome shotgun (WGS) entry which is preliminary data.</text>
</comment>
<dbReference type="SUPFAM" id="SSF75304">
    <property type="entry name" value="Amidase signature (AS) enzymes"/>
    <property type="match status" value="1"/>
</dbReference>
<organism evidence="3 4">
    <name type="scientific">Haloarcula nitratireducens</name>
    <dbReference type="NCBI Taxonomy" id="2487749"/>
    <lineage>
        <taxon>Archaea</taxon>
        <taxon>Methanobacteriati</taxon>
        <taxon>Methanobacteriota</taxon>
        <taxon>Stenosarchaea group</taxon>
        <taxon>Halobacteria</taxon>
        <taxon>Halobacteriales</taxon>
        <taxon>Haloarculaceae</taxon>
        <taxon>Haloarcula</taxon>
    </lineage>
</organism>
<dbReference type="EMBL" id="RKLT01000016">
    <property type="protein sequence ID" value="MBX0297217.1"/>
    <property type="molecule type" value="Genomic_DNA"/>
</dbReference>
<dbReference type="Proteomes" id="UP001430455">
    <property type="component" value="Unassembled WGS sequence"/>
</dbReference>
<gene>
    <name evidence="3" type="ORF">EGH23_20275</name>
</gene>
<dbReference type="InterPro" id="IPR023631">
    <property type="entry name" value="Amidase_dom"/>
</dbReference>
<evidence type="ECO:0000256" key="1">
    <source>
        <dbReference type="SAM" id="MobiDB-lite"/>
    </source>
</evidence>
<dbReference type="Pfam" id="PF01425">
    <property type="entry name" value="Amidase"/>
    <property type="match status" value="1"/>
</dbReference>
<dbReference type="PROSITE" id="PS00571">
    <property type="entry name" value="AMIDASES"/>
    <property type="match status" value="1"/>
</dbReference>
<dbReference type="EC" id="3.5.1.4" evidence="3"/>
<dbReference type="PANTHER" id="PTHR11895">
    <property type="entry name" value="TRANSAMIDASE"/>
    <property type="match status" value="1"/>
</dbReference>
<dbReference type="Gene3D" id="3.90.1300.10">
    <property type="entry name" value="Amidase signature (AS) domain"/>
    <property type="match status" value="1"/>
</dbReference>
<dbReference type="RefSeq" id="WP_220581807.1">
    <property type="nucleotide sequence ID" value="NZ_RKLT01000016.1"/>
</dbReference>
<feature type="compositionally biased region" description="Polar residues" evidence="1">
    <location>
        <begin position="54"/>
        <end position="68"/>
    </location>
</feature>
<dbReference type="InterPro" id="IPR036928">
    <property type="entry name" value="AS_sf"/>
</dbReference>
<evidence type="ECO:0000313" key="4">
    <source>
        <dbReference type="Proteomes" id="UP001430455"/>
    </source>
</evidence>
<name>A0AAW4PHJ3_9EURY</name>
<reference evidence="3 4" key="1">
    <citation type="submission" date="2021-06" db="EMBL/GenBank/DDBJ databases">
        <title>Halomicroarcula sp. a new haloarchaeum isolated from saline soil.</title>
        <authorList>
            <person name="Duran-Viseras A."/>
            <person name="Sanchez-Porro C."/>
            <person name="Ventosa A."/>
        </authorList>
    </citation>
    <scope>NUCLEOTIDE SEQUENCE [LARGE SCALE GENOMIC DNA]</scope>
    <source>
        <strain evidence="3 4">F27</strain>
    </source>
</reference>
<dbReference type="AlphaFoldDB" id="A0AAW4PHJ3"/>
<sequence>MTFELPPADDLREIANQLALDISTADMEYYRTVVEESLDELEQVHELESPSLPPTQRQFGTDRSSYQPDKSENPHNAWITRCDVAADVSGPLDGTTIGLKDSIALAGVEMTCGSSLLEGYTPEIDATVVSRLLAAGARITGKCNMENFAFSASSETSDFGAVTNPAAPMRIAGGSSSGSAAAVAGEEVDVALGCDQGASIRVPAACCGIIGLDPTTGLVPYTGIFPMDPTIDSVGPMARTVREVAEVLDVIAGVDGLDPRQGPAVQTSDYTATLDDNVGDLEIGVLNEGFEGDATDDRVVEAVQDAVDTYERLGAETTAVSVPLHHDAVSIGFTIWAYGALQAFTNGGQGVHHDGWYDTDLMTAFAERRSTCADGLSEEGKATLIAMQHLADRHGGATYGRAQNLRFRLKREFDELLSTVDVLALPTMPILPFERRDDIPEVERTRRTITLCRNTATSSLTKHPSISIPYGSIDGVPVGVLLIADHYDEQTLLKTAAALQETATETPQL</sequence>